<dbReference type="AlphaFoldDB" id="A0A7Y7IDX6"/>
<name>A0A7Y7IDX6_9MICC</name>
<accession>A0A7Y7IDX6</accession>
<dbReference type="Proteomes" id="UP000543556">
    <property type="component" value="Unassembled WGS sequence"/>
</dbReference>
<keyword evidence="2" id="KW-1185">Reference proteome</keyword>
<comment type="caution">
    <text evidence="1">The sequence shown here is derived from an EMBL/GenBank/DDBJ whole genome shotgun (WGS) entry which is preliminary data.</text>
</comment>
<organism evidence="1 2">
    <name type="scientific">Arthrobacter wenxiniae</name>
    <dbReference type="NCBI Taxonomy" id="2713570"/>
    <lineage>
        <taxon>Bacteria</taxon>
        <taxon>Bacillati</taxon>
        <taxon>Actinomycetota</taxon>
        <taxon>Actinomycetes</taxon>
        <taxon>Micrococcales</taxon>
        <taxon>Micrococcaceae</taxon>
        <taxon>Arthrobacter</taxon>
    </lineage>
</organism>
<gene>
    <name evidence="1" type="ORF">G6034_01035</name>
</gene>
<evidence type="ECO:0000313" key="1">
    <source>
        <dbReference type="EMBL" id="NVM93508.1"/>
    </source>
</evidence>
<proteinExistence type="predicted"/>
<evidence type="ECO:0008006" key="3">
    <source>
        <dbReference type="Google" id="ProtNLM"/>
    </source>
</evidence>
<dbReference type="InterPro" id="IPR021202">
    <property type="entry name" value="Rv3654c-like"/>
</dbReference>
<dbReference type="EMBL" id="JAAMFM010000001">
    <property type="protein sequence ID" value="NVM93508.1"/>
    <property type="molecule type" value="Genomic_DNA"/>
</dbReference>
<reference evidence="1 2" key="1">
    <citation type="submission" date="2020-02" db="EMBL/GenBank/DDBJ databases">
        <title>Genome sequence of strain AETb3-4.</title>
        <authorList>
            <person name="Gao J."/>
            <person name="Zhang X."/>
        </authorList>
    </citation>
    <scope>NUCLEOTIDE SEQUENCE [LARGE SCALE GENOMIC DNA]</scope>
    <source>
        <strain evidence="1 2">AETb3-4</strain>
    </source>
</reference>
<dbReference type="NCBIfam" id="TIGR03816">
    <property type="entry name" value="tadE_like_DECH"/>
    <property type="match status" value="1"/>
</dbReference>
<protein>
    <recommendedName>
        <fullName evidence="3">Secretion/DNA translocation related TadE-like protein</fullName>
    </recommendedName>
</protein>
<dbReference type="RefSeq" id="WP_176633234.1">
    <property type="nucleotide sequence ID" value="NZ_JAAMFM010000001.1"/>
</dbReference>
<sequence>MSERGRGPAHERGAGTVVAAGLAMALLLLLGGVLGLGQAAAAASRAATAADLAALGAADAARGLADGDPCQVAADLAARHEAALTSCQVLGPWADTVQVEVSVRTPLPWPAHGLARAGPPPGP</sequence>
<evidence type="ECO:0000313" key="2">
    <source>
        <dbReference type="Proteomes" id="UP000543556"/>
    </source>
</evidence>